<dbReference type="EMBL" id="JYNZ01000006">
    <property type="protein sequence ID" value="KXK25821.1"/>
    <property type="molecule type" value="Genomic_DNA"/>
</dbReference>
<name>A0A136LVY8_9BACT</name>
<organism evidence="1 2">
    <name type="scientific">candidate division WS6 bacterium OLB20</name>
    <dbReference type="NCBI Taxonomy" id="1617426"/>
    <lineage>
        <taxon>Bacteria</taxon>
        <taxon>Candidatus Dojkabacteria</taxon>
    </lineage>
</organism>
<protein>
    <submittedName>
        <fullName evidence="1">Uncharacterized protein</fullName>
    </submittedName>
</protein>
<dbReference type="AlphaFoldDB" id="A0A136LVY8"/>
<dbReference type="STRING" id="1617426.TR69_WS6001001427"/>
<accession>A0A136LVY8</accession>
<sequence>MNDPDRVFFARLQQVVDLNRDPGPGAMLAAGGEAQLQNWYRARFGF</sequence>
<comment type="caution">
    <text evidence="1">The sequence shown here is derived from an EMBL/GenBank/DDBJ whole genome shotgun (WGS) entry which is preliminary data.</text>
</comment>
<proteinExistence type="predicted"/>
<evidence type="ECO:0000313" key="1">
    <source>
        <dbReference type="EMBL" id="KXK25821.1"/>
    </source>
</evidence>
<gene>
    <name evidence="1" type="ORF">TR69_WS6001001427</name>
</gene>
<evidence type="ECO:0000313" key="2">
    <source>
        <dbReference type="Proteomes" id="UP000070457"/>
    </source>
</evidence>
<reference evidence="1 2" key="1">
    <citation type="submission" date="2015-02" db="EMBL/GenBank/DDBJ databases">
        <title>Improved understanding of the partial-nitritation anammox process through 23 genomes representing the majority of the microbial community.</title>
        <authorList>
            <person name="Speth D.R."/>
            <person name="In T Zandt M."/>
            <person name="Guerrero Cruz S."/>
            <person name="Jetten M.S."/>
            <person name="Dutilh B.E."/>
        </authorList>
    </citation>
    <scope>NUCLEOTIDE SEQUENCE [LARGE SCALE GENOMIC DNA]</scope>
    <source>
        <strain evidence="1">OLB20</strain>
    </source>
</reference>
<dbReference type="Proteomes" id="UP000070457">
    <property type="component" value="Unassembled WGS sequence"/>
</dbReference>